<dbReference type="OrthoDB" id="58416at2759"/>
<gene>
    <name evidence="1" type="ORF">PDIGIT_LOCUS13849</name>
</gene>
<dbReference type="InterPro" id="IPR053206">
    <property type="entry name" value="Dimeric_xanthone_biosynth"/>
</dbReference>
<comment type="caution">
    <text evidence="1">The sequence shown here is derived from an EMBL/GenBank/DDBJ whole genome shotgun (WGS) entry which is preliminary data.</text>
</comment>
<evidence type="ECO:0000313" key="2">
    <source>
        <dbReference type="Proteomes" id="UP001152607"/>
    </source>
</evidence>
<sequence>MSDYAITPFSLIETPIHAQKRLSDDKKTSHSYAQGASIMALVHNVIIRGLDSVYLQAPHVHEKDFVDFINYAACWHEFTSNHFRNEAESIIPTVEAKCGEQGVLDEDLKEHEAFAVGFDEYKTYLATMAAKPGEFDGKKLTSIVDSFAPKMMEHLRNQIPRMLELARFGEKIPMLEIIETEGNRSTQHLSKAGGMIFFLRNLDLGYEDGLWKDWPPIPNAARWGVLKTIGKWYSKWWVYAACDESGQLQKLHASYH</sequence>
<dbReference type="Proteomes" id="UP001152607">
    <property type="component" value="Unassembled WGS sequence"/>
</dbReference>
<name>A0A9W4UR77_9PLEO</name>
<dbReference type="AlphaFoldDB" id="A0A9W4UR77"/>
<accession>A0A9W4UR77</accession>
<dbReference type="PANTHER" id="PTHR38048:SF2">
    <property type="entry name" value="HEMERYTHRIN-LIKE DOMAIN-CONTAINING PROTEIN"/>
    <property type="match status" value="1"/>
</dbReference>
<reference evidence="1" key="1">
    <citation type="submission" date="2023-01" db="EMBL/GenBank/DDBJ databases">
        <authorList>
            <person name="Van Ghelder C."/>
            <person name="Rancurel C."/>
        </authorList>
    </citation>
    <scope>NUCLEOTIDE SEQUENCE</scope>
    <source>
        <strain evidence="1">CNCM I-4278</strain>
    </source>
</reference>
<dbReference type="PANTHER" id="PTHR38048">
    <property type="entry name" value="EXPRESSED PROTEIN"/>
    <property type="match status" value="1"/>
</dbReference>
<evidence type="ECO:0000313" key="1">
    <source>
        <dbReference type="EMBL" id="CAI6340665.1"/>
    </source>
</evidence>
<keyword evidence="2" id="KW-1185">Reference proteome</keyword>
<proteinExistence type="predicted"/>
<evidence type="ECO:0008006" key="3">
    <source>
        <dbReference type="Google" id="ProtNLM"/>
    </source>
</evidence>
<organism evidence="1 2">
    <name type="scientific">Periconia digitata</name>
    <dbReference type="NCBI Taxonomy" id="1303443"/>
    <lineage>
        <taxon>Eukaryota</taxon>
        <taxon>Fungi</taxon>
        <taxon>Dikarya</taxon>
        <taxon>Ascomycota</taxon>
        <taxon>Pezizomycotina</taxon>
        <taxon>Dothideomycetes</taxon>
        <taxon>Pleosporomycetidae</taxon>
        <taxon>Pleosporales</taxon>
        <taxon>Massarineae</taxon>
        <taxon>Periconiaceae</taxon>
        <taxon>Periconia</taxon>
    </lineage>
</organism>
<protein>
    <recommendedName>
        <fullName evidence="3">Hemerythrin-like domain-containing protein</fullName>
    </recommendedName>
</protein>
<dbReference type="EMBL" id="CAOQHR010000010">
    <property type="protein sequence ID" value="CAI6340665.1"/>
    <property type="molecule type" value="Genomic_DNA"/>
</dbReference>